<dbReference type="Pfam" id="PF13692">
    <property type="entry name" value="Glyco_trans_1_4"/>
    <property type="match status" value="1"/>
</dbReference>
<accession>A0ABN6H8F8</accession>
<evidence type="ECO:0000313" key="1">
    <source>
        <dbReference type="EMBL" id="BCX48879.1"/>
    </source>
</evidence>
<protein>
    <submittedName>
        <fullName evidence="1">Uncharacterized protein</fullName>
    </submittedName>
</protein>
<dbReference type="Proteomes" id="UP001374893">
    <property type="component" value="Chromosome"/>
</dbReference>
<sequence length="388" mass="42680">MRTLWITRQDPRPADSGDLIYSLGLLRALADTGTTEITVLAHQGGAANEALPGVEWVFPGPVPPKSPLSLLSSFPSDAYRLGNRSMRDALQKLPSDRQFDRVVIDQAANAWALDELPDGIPLLYVSHNHEAIVRTEVAASNEGSLPFRLALRRDASNYARLECRLCNAAAGISAITPRDADAYRKEFPQKHYQVLSPGYDHPAPDAPPELTAETPRRVVLAGTFEWLAKRRNLEAFLRAASEPFQTAKIEFHVVGKADPDYFASLSARFPWATFEANVPSMEPYLKNVRIGLIPEALGGGFKLKALDYIFRGLPLASIEAALSGLPLTAESDCLAADSVDSLARRVTEKIDDLGFLNRAAKEALDECRDAFRWPDRGRELADLLHKLA</sequence>
<gene>
    <name evidence="1" type="ORF">HAHE_27870</name>
</gene>
<evidence type="ECO:0000313" key="2">
    <source>
        <dbReference type="Proteomes" id="UP001374893"/>
    </source>
</evidence>
<dbReference type="RefSeq" id="WP_338685269.1">
    <property type="nucleotide sequence ID" value="NZ_AP024702.1"/>
</dbReference>
<organism evidence="1 2">
    <name type="scientific">Haloferula helveola</name>
    <dbReference type="NCBI Taxonomy" id="490095"/>
    <lineage>
        <taxon>Bacteria</taxon>
        <taxon>Pseudomonadati</taxon>
        <taxon>Verrucomicrobiota</taxon>
        <taxon>Verrucomicrobiia</taxon>
        <taxon>Verrucomicrobiales</taxon>
        <taxon>Verrucomicrobiaceae</taxon>
        <taxon>Haloferula</taxon>
    </lineage>
</organism>
<keyword evidence="2" id="KW-1185">Reference proteome</keyword>
<dbReference type="EMBL" id="AP024702">
    <property type="protein sequence ID" value="BCX48879.1"/>
    <property type="molecule type" value="Genomic_DNA"/>
</dbReference>
<dbReference type="SUPFAM" id="SSF53756">
    <property type="entry name" value="UDP-Glycosyltransferase/glycogen phosphorylase"/>
    <property type="match status" value="1"/>
</dbReference>
<proteinExistence type="predicted"/>
<name>A0ABN6H8F8_9BACT</name>
<dbReference type="Gene3D" id="3.40.50.2000">
    <property type="entry name" value="Glycogen Phosphorylase B"/>
    <property type="match status" value="1"/>
</dbReference>
<reference evidence="1 2" key="1">
    <citation type="submission" date="2021-06" db="EMBL/GenBank/DDBJ databases">
        <title>Complete genome of Haloferula helveola possessing various polysaccharide degrading enzymes.</title>
        <authorList>
            <person name="Takami H."/>
            <person name="Huang C."/>
            <person name="Hamasaki K."/>
        </authorList>
    </citation>
    <scope>NUCLEOTIDE SEQUENCE [LARGE SCALE GENOMIC DNA]</scope>
    <source>
        <strain evidence="1 2">CN-1</strain>
    </source>
</reference>